<dbReference type="InterPro" id="IPR017853">
    <property type="entry name" value="GH"/>
</dbReference>
<dbReference type="Pfam" id="PF09985">
    <property type="entry name" value="Glucodextran_C"/>
    <property type="match status" value="3"/>
</dbReference>
<dbReference type="CDD" id="cd09626">
    <property type="entry name" value="DOMON_glucodextranase_like"/>
    <property type="match status" value="2"/>
</dbReference>
<accession>A0A8J7YEM4</accession>
<name>A0A8J7YEM4_9EURY</name>
<gene>
    <name evidence="3" type="ORF">KTS45_16655</name>
</gene>
<dbReference type="PANTHER" id="PTHR10357">
    <property type="entry name" value="ALPHA-AMYLASE FAMILY MEMBER"/>
    <property type="match status" value="1"/>
</dbReference>
<dbReference type="SUPFAM" id="SSF51445">
    <property type="entry name" value="(Trans)glycosidases"/>
    <property type="match status" value="1"/>
</dbReference>
<dbReference type="Proteomes" id="UP000766550">
    <property type="component" value="Unassembled WGS sequence"/>
</dbReference>
<dbReference type="GO" id="GO:0005975">
    <property type="term" value="P:carbohydrate metabolic process"/>
    <property type="evidence" value="ECO:0007669"/>
    <property type="project" value="InterPro"/>
</dbReference>
<proteinExistence type="predicted"/>
<protein>
    <submittedName>
        <fullName evidence="3">DUF3459 domain-containing protein</fullName>
    </submittedName>
</protein>
<feature type="region of interest" description="Disordered" evidence="1">
    <location>
        <begin position="669"/>
        <end position="712"/>
    </location>
</feature>
<dbReference type="SMART" id="SM00642">
    <property type="entry name" value="Aamy"/>
    <property type="match status" value="1"/>
</dbReference>
<dbReference type="EMBL" id="JAHQXF010000003">
    <property type="protein sequence ID" value="MBV0925836.1"/>
    <property type="molecule type" value="Genomic_DNA"/>
</dbReference>
<dbReference type="SUPFAM" id="SSF49344">
    <property type="entry name" value="CBD9-like"/>
    <property type="match status" value="3"/>
</dbReference>
<feature type="compositionally biased region" description="Basic and acidic residues" evidence="1">
    <location>
        <begin position="162"/>
        <end position="172"/>
    </location>
</feature>
<evidence type="ECO:0000259" key="2">
    <source>
        <dbReference type="SMART" id="SM00642"/>
    </source>
</evidence>
<dbReference type="GO" id="GO:0016798">
    <property type="term" value="F:hydrolase activity, acting on glycosyl bonds"/>
    <property type="evidence" value="ECO:0007669"/>
    <property type="project" value="UniProtKB-KW"/>
</dbReference>
<dbReference type="RefSeq" id="WP_162318943.1">
    <property type="nucleotide sequence ID" value="NZ_JAHQXF010000003.1"/>
</dbReference>
<evidence type="ECO:0000256" key="1">
    <source>
        <dbReference type="SAM" id="MobiDB-lite"/>
    </source>
</evidence>
<keyword evidence="4" id="KW-1185">Reference proteome</keyword>
<comment type="caution">
    <text evidence="3">The sequence shown here is derived from an EMBL/GenBank/DDBJ whole genome shotgun (WGS) entry which is preliminary data.</text>
</comment>
<dbReference type="InterPro" id="IPR019248">
    <property type="entry name" value="Glucodextran_C"/>
</dbReference>
<organism evidence="3 4">
    <name type="scientific">Haloarcula limicola</name>
    <dbReference type="NCBI Taxonomy" id="1429915"/>
    <lineage>
        <taxon>Archaea</taxon>
        <taxon>Methanobacteriati</taxon>
        <taxon>Methanobacteriota</taxon>
        <taxon>Stenosarchaea group</taxon>
        <taxon>Halobacteria</taxon>
        <taxon>Halobacteriales</taxon>
        <taxon>Haloarculaceae</taxon>
        <taxon>Haloarcula</taxon>
    </lineage>
</organism>
<dbReference type="SUPFAM" id="SSF51011">
    <property type="entry name" value="Glycosyl hydrolase domain"/>
    <property type="match status" value="1"/>
</dbReference>
<feature type="region of interest" description="Disordered" evidence="1">
    <location>
        <begin position="150"/>
        <end position="172"/>
    </location>
</feature>
<dbReference type="InterPro" id="IPR013780">
    <property type="entry name" value="Glyco_hydro_b"/>
</dbReference>
<evidence type="ECO:0000313" key="4">
    <source>
        <dbReference type="Proteomes" id="UP000766550"/>
    </source>
</evidence>
<dbReference type="InterPro" id="IPR006047">
    <property type="entry name" value="GH13_cat_dom"/>
</dbReference>
<sequence length="1436" mass="155327">MKRREYLGGIGGLGALSLGGKLDEGIRSLASSSATDGHHPGPPRFIHAGEKLVDPLAVSYRGDGSPDGRNTLAPRIPDPERDPVNYGDDAFAWRVVETPADSGVAGFYEDPEEYDYGDGVVEFDPDVPGTYGLELDAPDGTHRLTVRVFPEPSDDAAGPPRLRAEGRYDPKTKSFVVETDPDAAPDSEATAEDVDVEFLPDDRASLTADAVTVDGTTARIPADAVDGTARIHAVPVADRHGVSVTVELDADDRSARSLNAVPDWLPNSVGYEIFTRSFGTGPGEVDFGYLSDRVDYLDELGLDWVWLTPVLEATSHQNPDSPGGPHGYDTTDFFDTADALGSVAEYEAFVDACHDRDIKVVFDLVFNHTAAEHRFYRQASSAGTDSKYYEWYERTADGEPYSFFGWSDLINVAYETPALREHMLSVVDFWAEKVDGFRCDVAYGVPHDFWAEVRTRVKEANPDAMLLDEVIPYEAEFGGDEFDMHFDDWLVNTLRSIGQGGTPADALRSTVTHRQNEGFPDRDLFLQYVENHDMRRYLDVADRSAQRAAAAATFTLPGVPMVYYGQERALTNYSEPRIDEKGHFRAFMNWDEYDQEHLEFYRSLVDARHDLPALRESAELTGVYYETDSEDVVAYGRDAGEERAVVVLNFGSEPAEVTLRGAVDGTDLIENRPPRASERGEERGRGVAKAGERSNADVQCRPDNSGDDAEPTTVTVDSVGVFAADSLSGLGEEVASLDDPAGDDHGPGSYTYPTDDVFADGAFDLTGLSLHETPDAYQLRVTVDAPIENAWDLDHGFSLQHLQFYLRDPDATGGATAAREGVNATLSQPYHRRVVADGERGARVEGPDGEALADGDVFVSPSTRSIRVDVPKSAIDGSLTSWQVAPLLLGYDPEGAGGVRQVNESNAARYFGGGTGDASRMGTDPNVIDAVVPSGTSQAEALGYTGSETATIPYATFAEGLYGTLLERWDDPTGDGHGPGSYTAPTADPFYDGAFDLASFGVYEDGDRYTFTMEIAGGVENPWGLANGYSLQFPQVYVRDPSADSGDTAAREGVNATFDSPYQYRLVAPPETKETGGLPIRTAVETSDGSVVTDDVVVYTVEAQDTIAASVPKSAFDGRLGEMELVPLLLGYDGYGLGGVRRVNATRDQYRFGGGSGDDSTLGSDPQVIDLVTPRGTSQGDALSYSASSRASIPYLSMDGLNGTLLKRWEDPAGDDHGPGSYTYPTNATFDDGTFDLTGVELYEDDGRYQFVYYLDTSVVNPWSGPNGFSFQTMQIYLRDPSADGTVPSTTTAREGVWAEFEAPYHYRVWAEGWRARIEDANGESVASEAVSAAAYADRDAIAVSFPKETIGDVTEMETMPLLLGQSGSDPGRIRPVAASASKWRFGGGRDDRMDPNIIDMVAPEGTTQANALSYSANERAVLPFLSAPAGGEDSE</sequence>
<feature type="compositionally biased region" description="Basic and acidic residues" evidence="1">
    <location>
        <begin position="669"/>
        <end position="695"/>
    </location>
</feature>
<feature type="domain" description="Glycosyl hydrolase family 13 catalytic" evidence="2">
    <location>
        <begin position="272"/>
        <end position="608"/>
    </location>
</feature>
<dbReference type="Gene3D" id="2.60.40.1190">
    <property type="match status" value="3"/>
</dbReference>
<dbReference type="OrthoDB" id="18576at2157"/>
<dbReference type="Pfam" id="PF00128">
    <property type="entry name" value="Alpha-amylase"/>
    <property type="match status" value="1"/>
</dbReference>
<feature type="region of interest" description="Disordered" evidence="1">
    <location>
        <begin position="61"/>
        <end position="84"/>
    </location>
</feature>
<dbReference type="Gene3D" id="3.20.20.80">
    <property type="entry name" value="Glycosidases"/>
    <property type="match status" value="1"/>
</dbReference>
<reference evidence="3 4" key="1">
    <citation type="submission" date="2021-06" db="EMBL/GenBank/DDBJ databases">
        <title>New haloarchaea isolates fom saline soil.</title>
        <authorList>
            <person name="Duran-Viseras A."/>
            <person name="Sanchez-Porro C.S."/>
            <person name="Ventosa A."/>
        </authorList>
    </citation>
    <scope>NUCLEOTIDE SEQUENCE [LARGE SCALE GENOMIC DNA]</scope>
    <source>
        <strain evidence="3 4">JCM 183640</strain>
    </source>
</reference>
<evidence type="ECO:0000313" key="3">
    <source>
        <dbReference type="EMBL" id="MBV0925836.1"/>
    </source>
</evidence>
<dbReference type="Gene3D" id="2.60.40.1180">
    <property type="entry name" value="Golgi alpha-mannosidase II"/>
    <property type="match status" value="1"/>
</dbReference>